<keyword evidence="2" id="KW-1133">Transmembrane helix</keyword>
<sequence>MMLWRGLCKDGIQLCMVQAHRCTGTYSRSNLKDHYQVLGIGRKATNEEIKNAFFALSKKCHPDSDPTNPLLHSQFVRLNEAYSVLSKPSSREQYDQILEAIQRDDWRATSHNPYKSHSTTYNWKQTYQTREGPYTRSSSKDNSRYWSEFPPKSDWKDSAEDRKRRNNLIVFYCIFLGSLSIAVHLAMFSAVRDMRRKEREEQQKRILKFYNDRTEAASAQEKKLDGENGLHKQHEILLQRYEDRLRQLYGRKLEDETRK</sequence>
<dbReference type="SUPFAM" id="SSF46565">
    <property type="entry name" value="Chaperone J-domain"/>
    <property type="match status" value="1"/>
</dbReference>
<evidence type="ECO:0000256" key="2">
    <source>
        <dbReference type="SAM" id="Phobius"/>
    </source>
</evidence>
<keyword evidence="2" id="KW-0472">Membrane</keyword>
<reference evidence="4" key="1">
    <citation type="thesis" date="2020" institute="ProQuest LLC" country="789 East Eisenhower Parkway, Ann Arbor, MI, USA">
        <title>Comparative Genomics and Chromosome Evolution.</title>
        <authorList>
            <person name="Mudd A.B."/>
        </authorList>
    </citation>
    <scope>NUCLEOTIDE SEQUENCE</scope>
    <source>
        <strain evidence="4">HN-11 Male</strain>
        <tissue evidence="4">Kidney and liver</tissue>
    </source>
</reference>
<dbReference type="PRINTS" id="PR00625">
    <property type="entry name" value="JDOMAIN"/>
</dbReference>
<dbReference type="OrthoDB" id="552049at2759"/>
<dbReference type="InterPro" id="IPR036869">
    <property type="entry name" value="J_dom_sf"/>
</dbReference>
<name>A0A8J6JZH1_ELECQ</name>
<protein>
    <recommendedName>
        <fullName evidence="3">J domain-containing protein</fullName>
    </recommendedName>
</protein>
<accession>A0A8J6JZH1</accession>
<dbReference type="PANTHER" id="PTHR44825">
    <property type="match status" value="1"/>
</dbReference>
<dbReference type="Proteomes" id="UP000770717">
    <property type="component" value="Unassembled WGS sequence"/>
</dbReference>
<dbReference type="SMART" id="SM00271">
    <property type="entry name" value="DnaJ"/>
    <property type="match status" value="1"/>
</dbReference>
<feature type="transmembrane region" description="Helical" evidence="2">
    <location>
        <begin position="169"/>
        <end position="191"/>
    </location>
</feature>
<evidence type="ECO:0000313" key="5">
    <source>
        <dbReference type="Proteomes" id="UP000770717"/>
    </source>
</evidence>
<evidence type="ECO:0000259" key="3">
    <source>
        <dbReference type="PROSITE" id="PS50076"/>
    </source>
</evidence>
<proteinExistence type="predicted"/>
<dbReference type="AlphaFoldDB" id="A0A8J6JZH1"/>
<keyword evidence="2" id="KW-0812">Transmembrane</keyword>
<feature type="region of interest" description="Disordered" evidence="1">
    <location>
        <begin position="129"/>
        <end position="158"/>
    </location>
</feature>
<dbReference type="Gene3D" id="1.10.287.110">
    <property type="entry name" value="DnaJ domain"/>
    <property type="match status" value="1"/>
</dbReference>
<evidence type="ECO:0000256" key="1">
    <source>
        <dbReference type="SAM" id="MobiDB-lite"/>
    </source>
</evidence>
<gene>
    <name evidence="4" type="ORF">GDO78_003720</name>
</gene>
<dbReference type="InterPro" id="IPR052763">
    <property type="entry name" value="DnaJ_C4"/>
</dbReference>
<dbReference type="Pfam" id="PF00226">
    <property type="entry name" value="DnaJ"/>
    <property type="match status" value="1"/>
</dbReference>
<organism evidence="4 5">
    <name type="scientific">Eleutherodactylus coqui</name>
    <name type="common">Puerto Rican coqui</name>
    <dbReference type="NCBI Taxonomy" id="57060"/>
    <lineage>
        <taxon>Eukaryota</taxon>
        <taxon>Metazoa</taxon>
        <taxon>Chordata</taxon>
        <taxon>Craniata</taxon>
        <taxon>Vertebrata</taxon>
        <taxon>Euteleostomi</taxon>
        <taxon>Amphibia</taxon>
        <taxon>Batrachia</taxon>
        <taxon>Anura</taxon>
        <taxon>Neobatrachia</taxon>
        <taxon>Hyloidea</taxon>
        <taxon>Eleutherodactylidae</taxon>
        <taxon>Eleutherodactylinae</taxon>
        <taxon>Eleutherodactylus</taxon>
        <taxon>Eleutherodactylus</taxon>
    </lineage>
</organism>
<dbReference type="InterPro" id="IPR001623">
    <property type="entry name" value="DnaJ_domain"/>
</dbReference>
<dbReference type="EMBL" id="WNTK01000012">
    <property type="protein sequence ID" value="KAG9475459.1"/>
    <property type="molecule type" value="Genomic_DNA"/>
</dbReference>
<dbReference type="PROSITE" id="PS50076">
    <property type="entry name" value="DNAJ_2"/>
    <property type="match status" value="1"/>
</dbReference>
<dbReference type="CDD" id="cd06257">
    <property type="entry name" value="DnaJ"/>
    <property type="match status" value="1"/>
</dbReference>
<feature type="domain" description="J" evidence="3">
    <location>
        <begin position="33"/>
        <end position="98"/>
    </location>
</feature>
<comment type="caution">
    <text evidence="4">The sequence shown here is derived from an EMBL/GenBank/DDBJ whole genome shotgun (WGS) entry which is preliminary data.</text>
</comment>
<evidence type="ECO:0000313" key="4">
    <source>
        <dbReference type="EMBL" id="KAG9475458.1"/>
    </source>
</evidence>
<dbReference type="EMBL" id="WNTK01000012">
    <property type="protein sequence ID" value="KAG9475458.1"/>
    <property type="molecule type" value="Genomic_DNA"/>
</dbReference>
<keyword evidence="5" id="KW-1185">Reference proteome</keyword>
<dbReference type="PANTHER" id="PTHR44825:SF1">
    <property type="entry name" value="DNAJ HOMOLOG SUBFAMILY C MEMBER 4"/>
    <property type="match status" value="1"/>
</dbReference>